<protein>
    <submittedName>
        <fullName evidence="1">Uncharacterized protein</fullName>
    </submittedName>
</protein>
<proteinExistence type="predicted"/>
<accession>A0A4P9TK16</accession>
<sequence length="102" mass="11255">MTETAQTRLDGGVKTLVGHCRDDETDIYVGRGDRGDAHLNNTEIGKRGWLGNPYPKDDYGRAECIELFRADFEDRLEADGPACHGEVIAEHADRLAAEGSHE</sequence>
<keyword evidence="2" id="KW-1185">Reference proteome</keyword>
<dbReference type="GeneID" id="96158169"/>
<evidence type="ECO:0000313" key="2">
    <source>
        <dbReference type="Proteomes" id="UP000307562"/>
    </source>
</evidence>
<name>A0A4P9TK16_9EURY</name>
<keyword evidence="1" id="KW-0614">Plasmid</keyword>
<dbReference type="EMBL" id="CP040639">
    <property type="protein sequence ID" value="QCW05273.1"/>
    <property type="molecule type" value="Genomic_DNA"/>
</dbReference>
<evidence type="ECO:0000313" key="1">
    <source>
        <dbReference type="EMBL" id="QCW05273.1"/>
    </source>
</evidence>
<geneLocation type="plasmid" evidence="2">
    <name>pnpa70</name>
</geneLocation>
<dbReference type="Proteomes" id="UP000307562">
    <property type="component" value="Plasmid pNPA70"/>
</dbReference>
<organism evidence="1 2">
    <name type="scientific">Natrinema pallidum</name>
    <dbReference type="NCBI Taxonomy" id="69527"/>
    <lineage>
        <taxon>Archaea</taxon>
        <taxon>Methanobacteriati</taxon>
        <taxon>Methanobacteriota</taxon>
        <taxon>Stenosarchaea group</taxon>
        <taxon>Halobacteria</taxon>
        <taxon>Halobacteriales</taxon>
        <taxon>Natrialbaceae</taxon>
        <taxon>Natrinema</taxon>
    </lineage>
</organism>
<dbReference type="KEGG" id="npl:FGF80_18695"/>
<gene>
    <name evidence="1" type="ORF">FGF80_18695</name>
</gene>
<dbReference type="RefSeq" id="WP_138655730.1">
    <property type="nucleotide sequence ID" value="NZ_CP040639.1"/>
</dbReference>
<dbReference type="AlphaFoldDB" id="A0A4P9TK16"/>
<reference evidence="2" key="1">
    <citation type="submission" date="2019-05" db="EMBL/GenBank/DDBJ databases">
        <title>Complete Genome Sequence and Methylation Pattern of the Halophilic Archaeon Natrinema pallidum BOL6-1.</title>
        <authorList>
            <person name="DasSarma P."/>
            <person name="DasSarma B.P."/>
            <person name="DasSarma S.L."/>
            <person name="Martinez F.L."/>
            <person name="Guzman D."/>
            <person name="Roberts R.J."/>
            <person name="DasSarma S."/>
        </authorList>
    </citation>
    <scope>NUCLEOTIDE SEQUENCE [LARGE SCALE GENOMIC DNA]</scope>
    <source>
        <strain evidence="2">BOL6-1</strain>
        <plasmid evidence="2">pnpa70</plasmid>
    </source>
</reference>